<dbReference type="PANTHER" id="PTHR44442:SF1">
    <property type="entry name" value="3-KETO-STEROID REDUCTASE_17-BETA-HYDROXYSTEROID DEHYDROGENASE 7"/>
    <property type="match status" value="1"/>
</dbReference>
<evidence type="ECO:0000313" key="1">
    <source>
        <dbReference type="EMBL" id="CAG8509025.1"/>
    </source>
</evidence>
<dbReference type="InterPro" id="IPR002347">
    <property type="entry name" value="SDR_fam"/>
</dbReference>
<dbReference type="InterPro" id="IPR036291">
    <property type="entry name" value="NAD(P)-bd_dom_sf"/>
</dbReference>
<proteinExistence type="predicted"/>
<dbReference type="GO" id="GO:0005789">
    <property type="term" value="C:endoplasmic reticulum membrane"/>
    <property type="evidence" value="ECO:0007669"/>
    <property type="project" value="TreeGrafter"/>
</dbReference>
<evidence type="ECO:0000313" key="2">
    <source>
        <dbReference type="Proteomes" id="UP000789342"/>
    </source>
</evidence>
<dbReference type="PRINTS" id="PR00081">
    <property type="entry name" value="GDHRDH"/>
</dbReference>
<name>A0A9N8ZUM8_9GLOM</name>
<dbReference type="InterPro" id="IPR052834">
    <property type="entry name" value="3KSR/17beta-HSD"/>
</dbReference>
<dbReference type="PANTHER" id="PTHR44442">
    <property type="entry name" value="3-KETO-STEROID REDUCTASE"/>
    <property type="match status" value="1"/>
</dbReference>
<dbReference type="SUPFAM" id="SSF51735">
    <property type="entry name" value="NAD(P)-binding Rossmann-fold domains"/>
    <property type="match status" value="1"/>
</dbReference>
<dbReference type="AlphaFoldDB" id="A0A9N8ZUM8"/>
<dbReference type="GO" id="GO:0000253">
    <property type="term" value="F:3-beta-hydroxysteroid 3-dehydrogenase (NADP+) activity"/>
    <property type="evidence" value="ECO:0007669"/>
    <property type="project" value="TreeGrafter"/>
</dbReference>
<dbReference type="Proteomes" id="UP000789342">
    <property type="component" value="Unassembled WGS sequence"/>
</dbReference>
<sequence>MEGAPTMSPKIALITGANSGIGFTIAQRLLNHSTDGFRVVLCCRNRKKASDARDTLLKEFPSGLIDIIIVDVGSVDSVFRSCKEIKKKYDRIDLLFCNAGIFPCAYLDWWTVARQAITDPKGLLIESTPLIQPVGATTSEGLGETFACNVFGHYIMIRQLEDVLASSDQSRIIWTSSRTAKRDDYNPSDYQCFRGPSPYESSKYVTDVIAIALNSRLNKRNIHSFTTHPGVVATNIVYDHLGWAMDKTMKAVLYTGRSLGIKEATITGWNGSYANYVVATEPIENLNKFCKYGSYAKPWGSIYCLEEAIICYDEKEANDLLRKLDDLLNEFRKKNKYGV</sequence>
<dbReference type="EMBL" id="CAJVPV010001817">
    <property type="protein sequence ID" value="CAG8509025.1"/>
    <property type="molecule type" value="Genomic_DNA"/>
</dbReference>
<dbReference type="OrthoDB" id="9989144at2759"/>
<reference evidence="1" key="1">
    <citation type="submission" date="2021-06" db="EMBL/GenBank/DDBJ databases">
        <authorList>
            <person name="Kallberg Y."/>
            <person name="Tangrot J."/>
            <person name="Rosling A."/>
        </authorList>
    </citation>
    <scope>NUCLEOTIDE SEQUENCE</scope>
    <source>
        <strain evidence="1">CL551</strain>
    </source>
</reference>
<comment type="caution">
    <text evidence="1">The sequence shown here is derived from an EMBL/GenBank/DDBJ whole genome shotgun (WGS) entry which is preliminary data.</text>
</comment>
<organism evidence="1 2">
    <name type="scientific">Acaulospora morrowiae</name>
    <dbReference type="NCBI Taxonomy" id="94023"/>
    <lineage>
        <taxon>Eukaryota</taxon>
        <taxon>Fungi</taxon>
        <taxon>Fungi incertae sedis</taxon>
        <taxon>Mucoromycota</taxon>
        <taxon>Glomeromycotina</taxon>
        <taxon>Glomeromycetes</taxon>
        <taxon>Diversisporales</taxon>
        <taxon>Acaulosporaceae</taxon>
        <taxon>Acaulospora</taxon>
    </lineage>
</organism>
<keyword evidence="2" id="KW-1185">Reference proteome</keyword>
<accession>A0A9N8ZUM8</accession>
<protein>
    <submittedName>
        <fullName evidence="1">4964_t:CDS:1</fullName>
    </submittedName>
</protein>
<dbReference type="Pfam" id="PF00106">
    <property type="entry name" value="adh_short"/>
    <property type="match status" value="1"/>
</dbReference>
<dbReference type="GO" id="GO:0016125">
    <property type="term" value="P:sterol metabolic process"/>
    <property type="evidence" value="ECO:0007669"/>
    <property type="project" value="TreeGrafter"/>
</dbReference>
<dbReference type="Gene3D" id="3.40.50.720">
    <property type="entry name" value="NAD(P)-binding Rossmann-like Domain"/>
    <property type="match status" value="1"/>
</dbReference>
<gene>
    <name evidence="1" type="ORF">AMORRO_LOCUS3632</name>
</gene>